<feature type="transmembrane region" description="Helical" evidence="2">
    <location>
        <begin position="846"/>
        <end position="866"/>
    </location>
</feature>
<name>A0ABD0KQ48_9CAEN</name>
<dbReference type="AlphaFoldDB" id="A0ABD0KQ48"/>
<evidence type="ECO:0008006" key="5">
    <source>
        <dbReference type="Google" id="ProtNLM"/>
    </source>
</evidence>
<protein>
    <recommendedName>
        <fullName evidence="5">AAA+ ATPase domain-containing protein</fullName>
    </recommendedName>
</protein>
<evidence type="ECO:0000313" key="3">
    <source>
        <dbReference type="EMBL" id="KAK7489347.1"/>
    </source>
</evidence>
<accession>A0ABD0KQ48</accession>
<keyword evidence="4" id="KW-1185">Reference proteome</keyword>
<gene>
    <name evidence="3" type="ORF">BaRGS_00019455</name>
</gene>
<dbReference type="SUPFAM" id="SSF52540">
    <property type="entry name" value="P-loop containing nucleoside triphosphate hydrolases"/>
    <property type="match status" value="2"/>
</dbReference>
<dbReference type="EMBL" id="JACVVK020000139">
    <property type="protein sequence ID" value="KAK7489347.1"/>
    <property type="molecule type" value="Genomic_DNA"/>
</dbReference>
<comment type="caution">
    <text evidence="3">The sequence shown here is derived from an EMBL/GenBank/DDBJ whole genome shotgun (WGS) entry which is preliminary data.</text>
</comment>
<dbReference type="InterPro" id="IPR027417">
    <property type="entry name" value="P-loop_NTPase"/>
</dbReference>
<keyword evidence="2" id="KW-0812">Transmembrane</keyword>
<feature type="compositionally biased region" description="Low complexity" evidence="1">
    <location>
        <begin position="215"/>
        <end position="225"/>
    </location>
</feature>
<proteinExistence type="predicted"/>
<dbReference type="Proteomes" id="UP001519460">
    <property type="component" value="Unassembled WGS sequence"/>
</dbReference>
<feature type="region of interest" description="Disordered" evidence="1">
    <location>
        <begin position="71"/>
        <end position="111"/>
    </location>
</feature>
<reference evidence="3 4" key="1">
    <citation type="journal article" date="2023" name="Sci. Data">
        <title>Genome assembly of the Korean intertidal mud-creeper Batillaria attramentaria.</title>
        <authorList>
            <person name="Patra A.K."/>
            <person name="Ho P.T."/>
            <person name="Jun S."/>
            <person name="Lee S.J."/>
            <person name="Kim Y."/>
            <person name="Won Y.J."/>
        </authorList>
    </citation>
    <scope>NUCLEOTIDE SEQUENCE [LARGE SCALE GENOMIC DNA]</scope>
    <source>
        <strain evidence="3">Wonlab-2016</strain>
    </source>
</reference>
<feature type="region of interest" description="Disordered" evidence="1">
    <location>
        <begin position="161"/>
        <end position="250"/>
    </location>
</feature>
<keyword evidence="2" id="KW-0472">Membrane</keyword>
<sequence>MGIDITAYRARVGAFCLVLPSLLAQRMKPLSRRGCCCSSFAGRCMLGLLAVTFQAQTIAALLMIGGVEPNPGPDLRPDLSRPSTSHQDDGEALAHSLPEQATRRKTAPDPHELLERALGNWRDTIQIMYPDMDTHMYCVPPVYFNRVPYDRVKVAGQDALKLKQPSPKQDQGGAAGNSKQKQRAPKRSKDAAAAVEEGEDESGLRQAPQEHRASKATAKASGASSPDEPYSMWPRDNQPHVQPENVQDSDLPDDLAQAHVLHCLKALGEEQKEVMFVVSHSKFENYLDKIEDILRQMLEKSEKVIKHLVSDFAPNLLIRKTMVMPSITSHQLLEALDSDQNLTKDICQCLDASDLQSAVEMCLCADHLSDPRTPWEVEQAMPALKSWWQKRMAYRTDPEMSEEVYLELITRFAGPATTVEIHCVVPPRLEVRTEGEAVSEVGERIARLVLTQHQLEIFHQKDPLVCMTGAPGTGKTLMLTLKGLQWLYAGHDVYVVFVDYQSLPAAHLIFHQLQMTLQTDAETSATGKPYLRFLPMDSDEDLEYAIRFLTSAAKDEQLHVILDEAQFTGVEDRSGAHACQLITTLTNRIQNFRIWTSALYHSNVPDCLLELKPLSVAFRCPPVVQRVVAAGVSVAAKQNLMPNYDSLPAPSHGSEFIRLSHGGGGHTGGWPAECFKCGQNLAETLRRLHVGAPAVPAYRDTNSGKIAAPPPLRYRDVLVVTSSAKFHGGCGFVQGLQHERIPLNVIDVDLWDTGGETLQKRLADFAVPKSDCVAVTVSGAVRSMERKVVAHLEGRMKGTDSYEQKYNEMADVFDSFMDFSRCTSQLIIVRKDDNGTDDLSFPASGLWKVLCISGAVALVGIAFYMLKR</sequence>
<organism evidence="3 4">
    <name type="scientific">Batillaria attramentaria</name>
    <dbReference type="NCBI Taxonomy" id="370345"/>
    <lineage>
        <taxon>Eukaryota</taxon>
        <taxon>Metazoa</taxon>
        <taxon>Spiralia</taxon>
        <taxon>Lophotrochozoa</taxon>
        <taxon>Mollusca</taxon>
        <taxon>Gastropoda</taxon>
        <taxon>Caenogastropoda</taxon>
        <taxon>Sorbeoconcha</taxon>
        <taxon>Cerithioidea</taxon>
        <taxon>Batillariidae</taxon>
        <taxon>Batillaria</taxon>
    </lineage>
</organism>
<evidence type="ECO:0000256" key="2">
    <source>
        <dbReference type="SAM" id="Phobius"/>
    </source>
</evidence>
<evidence type="ECO:0000256" key="1">
    <source>
        <dbReference type="SAM" id="MobiDB-lite"/>
    </source>
</evidence>
<keyword evidence="2" id="KW-1133">Transmembrane helix</keyword>
<evidence type="ECO:0000313" key="4">
    <source>
        <dbReference type="Proteomes" id="UP001519460"/>
    </source>
</evidence>